<protein>
    <submittedName>
        <fullName evidence="2">Twitching motility protein PilT</fullName>
    </submittedName>
</protein>
<name>A0A154VE76_9PROT</name>
<dbReference type="InterPro" id="IPR041705">
    <property type="entry name" value="PIN_Sll0205"/>
</dbReference>
<evidence type="ECO:0000259" key="1">
    <source>
        <dbReference type="Pfam" id="PF01850"/>
    </source>
</evidence>
<dbReference type="STRING" id="580166.AUP43_14560"/>
<dbReference type="InterPro" id="IPR002716">
    <property type="entry name" value="PIN_dom"/>
</dbReference>
<dbReference type="Proteomes" id="UP000076400">
    <property type="component" value="Unassembled WGS sequence"/>
</dbReference>
<evidence type="ECO:0000313" key="2">
    <source>
        <dbReference type="EMBL" id="KZC99612.1"/>
    </source>
</evidence>
<dbReference type="AlphaFoldDB" id="A0A154VE76"/>
<gene>
    <name evidence="2" type="ORF">AUP43_14560</name>
</gene>
<dbReference type="Pfam" id="PF01850">
    <property type="entry name" value="PIN"/>
    <property type="match status" value="1"/>
</dbReference>
<evidence type="ECO:0000313" key="3">
    <source>
        <dbReference type="Proteomes" id="UP000076400"/>
    </source>
</evidence>
<dbReference type="PANTHER" id="PTHR36173">
    <property type="entry name" value="RIBONUCLEASE VAPC16-RELATED"/>
    <property type="match status" value="1"/>
</dbReference>
<keyword evidence="3" id="KW-1185">Reference proteome</keyword>
<dbReference type="CDD" id="cd09872">
    <property type="entry name" value="PIN_Sll0205-like"/>
    <property type="match status" value="1"/>
</dbReference>
<dbReference type="EMBL" id="LPXN01000167">
    <property type="protein sequence ID" value="KZC99612.1"/>
    <property type="molecule type" value="Genomic_DNA"/>
</dbReference>
<sequence length="111" mass="11684">MGGALLHPAAYAAIADPGNAVLVSAASVWEIAIKRAVGKLDFEGAIAPNILENGFDVLDIGAAHAERAGHLPPHHSDPFDRMLVAQADLDKLVLVTRDSRLQLYGIPILTA</sequence>
<comment type="caution">
    <text evidence="2">The sequence shown here is derived from an EMBL/GenBank/DDBJ whole genome shotgun (WGS) entry which is preliminary data.</text>
</comment>
<feature type="domain" description="PIN" evidence="1">
    <location>
        <begin position="9"/>
        <end position="102"/>
    </location>
</feature>
<dbReference type="SUPFAM" id="SSF88723">
    <property type="entry name" value="PIN domain-like"/>
    <property type="match status" value="1"/>
</dbReference>
<dbReference type="Gene3D" id="3.40.50.1010">
    <property type="entry name" value="5'-nuclease"/>
    <property type="match status" value="1"/>
</dbReference>
<dbReference type="InterPro" id="IPR029060">
    <property type="entry name" value="PIN-like_dom_sf"/>
</dbReference>
<dbReference type="PANTHER" id="PTHR36173:SF2">
    <property type="entry name" value="RIBONUCLEASE VAPC16"/>
    <property type="match status" value="1"/>
</dbReference>
<dbReference type="InterPro" id="IPR052919">
    <property type="entry name" value="TA_system_RNase"/>
</dbReference>
<reference evidence="2 3" key="1">
    <citation type="submission" date="2015-12" db="EMBL/GenBank/DDBJ databases">
        <title>Genome sequence of Oceanibaculum pacificum MCCC 1A02656.</title>
        <authorList>
            <person name="Lu L."/>
            <person name="Lai Q."/>
            <person name="Shao Z."/>
            <person name="Qian P."/>
        </authorList>
    </citation>
    <scope>NUCLEOTIDE SEQUENCE [LARGE SCALE GENOMIC DNA]</scope>
    <source>
        <strain evidence="2 3">MCCC 1A02656</strain>
    </source>
</reference>
<organism evidence="2 3">
    <name type="scientific">Oceanibaculum pacificum</name>
    <dbReference type="NCBI Taxonomy" id="580166"/>
    <lineage>
        <taxon>Bacteria</taxon>
        <taxon>Pseudomonadati</taxon>
        <taxon>Pseudomonadota</taxon>
        <taxon>Alphaproteobacteria</taxon>
        <taxon>Rhodospirillales</taxon>
        <taxon>Oceanibaculaceae</taxon>
        <taxon>Oceanibaculum</taxon>
    </lineage>
</organism>
<accession>A0A154VE76</accession>
<proteinExistence type="predicted"/>